<dbReference type="InterPro" id="IPR013607">
    <property type="entry name" value="Phospholipase_A2-like"/>
</dbReference>
<dbReference type="SUPFAM" id="SSF88645">
    <property type="entry name" value="ssDNA viruses"/>
    <property type="match status" value="1"/>
</dbReference>
<name>A0A893A8M9_9VIRU</name>
<feature type="compositionally biased region" description="Low complexity" evidence="5">
    <location>
        <begin position="450"/>
        <end position="473"/>
    </location>
</feature>
<accession>A0A893A8M9</accession>
<dbReference type="GO" id="GO:0039615">
    <property type="term" value="C:T=1 icosahedral viral capsid"/>
    <property type="evidence" value="ECO:0007669"/>
    <property type="project" value="UniProtKB-KW"/>
</dbReference>
<evidence type="ECO:0000256" key="4">
    <source>
        <dbReference type="ARBA" id="ARBA00022844"/>
    </source>
</evidence>
<proteinExistence type="predicted"/>
<evidence type="ECO:0000313" key="7">
    <source>
        <dbReference type="EMBL" id="QRQ90276.1"/>
    </source>
</evidence>
<keyword evidence="2" id="KW-1140">T=1 icosahedral capsid protein</keyword>
<dbReference type="InterPro" id="IPR003433">
    <property type="entry name" value="Capsid_VP4_densovirus"/>
</dbReference>
<dbReference type="InterPro" id="IPR016184">
    <property type="entry name" value="Capsid/spike_ssDNA_virus"/>
</dbReference>
<organism evidence="7">
    <name type="scientific">Parvoviridae sp</name>
    <dbReference type="NCBI Taxonomy" id="1940570"/>
    <lineage>
        <taxon>Viruses</taxon>
        <taxon>Monodnaviria</taxon>
        <taxon>Shotokuvirae</taxon>
        <taxon>Cossaviricota</taxon>
        <taxon>Quintoviricetes</taxon>
        <taxon>Piccovirales</taxon>
        <taxon>Parvoviridae</taxon>
    </lineage>
</organism>
<keyword evidence="3" id="KW-0167">Capsid protein</keyword>
<feature type="compositionally biased region" description="Low complexity" evidence="5">
    <location>
        <begin position="415"/>
        <end position="431"/>
    </location>
</feature>
<dbReference type="Pfam" id="PF08398">
    <property type="entry name" value="Phospholip_A2_4"/>
    <property type="match status" value="1"/>
</dbReference>
<comment type="subcellular location">
    <subcellularLocation>
        <location evidence="1">Virion</location>
    </subcellularLocation>
</comment>
<feature type="domain" description="Phospholipase A2-like" evidence="6">
    <location>
        <begin position="165"/>
        <end position="208"/>
    </location>
</feature>
<dbReference type="GO" id="GO:0005198">
    <property type="term" value="F:structural molecule activity"/>
    <property type="evidence" value="ECO:0007669"/>
    <property type="project" value="InterPro"/>
</dbReference>
<keyword evidence="4" id="KW-0946">Virion</keyword>
<dbReference type="Pfam" id="PF02336">
    <property type="entry name" value="Denso_VP4"/>
    <property type="match status" value="1"/>
</dbReference>
<feature type="region of interest" description="Disordered" evidence="5">
    <location>
        <begin position="940"/>
        <end position="978"/>
    </location>
</feature>
<sequence>MSATVFSNIRDGLRLRRPIGYQELLQASQSGKRVSFLRVGDNLYLAGEEAQISEFVDPSEIESFEDVIYENQGYSADQVEQIELDDIELDTTAENEPLLQETSFSSTPGLAEAGGIAGTGAVSAAPSTPIIVTGVAVAAGTIAVGTTVGVLQTKRKSDVHKDPVVSLPDHRYIGPGNTVDETPPIDTDDAIAREHDIAYNKAETQEDVQEADRQGANEFLTDVIHNNNVHSIAGYIGLKAKEKIESVIGVQYPNNLPLSTGMYSHHRSERAVPKFPVNADPRQSPYWRRANQFSSRAAYLNWAKYTWSQWNNARQNRGQRRVLPPARLGIAVTQRPRTGNINDAMTFDEFRNSEGYDAREFSDYNDDDLVEVEELGTINMDQLADVMRGNAVSSTPNPNLDGGISPSLADRPPLAAASQPAGPSGQSSGMASRDEAGPSKRQRVDESSEIGDSSGESLGFSSIPSSIGRSPGRMSSMAAESSGADGGFDSTTGPSTTLFKGGYQSTSGTMTFTKCHEITMEAIPYTTIASDYNGGSMLTVTPLAKIPWEYPYFYLSKEDYEKIPPGSYFNSCSVDIMGITYPTGYPTGGTTASVSSTNHAKILMAALDLEKKNRGGLDVEVKTISAEMVPNSIDVDTTASTEDFIEKQYGTDQTALDADYVTAGVATDIPYRQRVFWAMYQPNRAQAKARNFFSEEGDPLVIVNNLAPGQEYFRNYISQVNANNFVWDQDVLKALIGAPSLQYKFVSAPIGEQFKHMEIFTNNVTDQAVGSGENYNMLRSITNCQPGGNLTVTERIVPSSRNSLPYVSYTNRIEQGATFVKGDNAKSPARQPSFHIGMKAIEKFDPTVAGSRASTFVQARMTIHVKATIKVTNPQYPDRFIRSKEYNTGIESAVAGIGRYQNGPTTNVVTYGLNDTSLGAPTRDEVDDPNDPIRVLPSAVRRPRRSTRTAVTEAAGTGGASTTRRSAPGRARADGIIN</sequence>
<protein>
    <recommendedName>
        <fullName evidence="6">Phospholipase A2-like domain-containing protein</fullName>
    </recommendedName>
</protein>
<evidence type="ECO:0000256" key="2">
    <source>
        <dbReference type="ARBA" id="ARBA00022431"/>
    </source>
</evidence>
<evidence type="ECO:0000256" key="3">
    <source>
        <dbReference type="ARBA" id="ARBA00022561"/>
    </source>
</evidence>
<evidence type="ECO:0000259" key="6">
    <source>
        <dbReference type="Pfam" id="PF08398"/>
    </source>
</evidence>
<reference evidence="7" key="1">
    <citation type="submission" date="2020-11" db="EMBL/GenBank/DDBJ databases">
        <title>Viral genomes from river ports along the Yangtze River in China.</title>
        <authorList>
            <person name="Lu J."/>
            <person name="Shen Q."/>
            <person name="Yang S."/>
            <person name="Zhang W."/>
        </authorList>
    </citation>
    <scope>NUCLEOTIDE SEQUENCE</scope>
    <source>
        <strain evidence="7">4zj-parvo-2</strain>
    </source>
</reference>
<evidence type="ECO:0000256" key="5">
    <source>
        <dbReference type="SAM" id="MobiDB-lite"/>
    </source>
</evidence>
<feature type="region of interest" description="Disordered" evidence="5">
    <location>
        <begin position="390"/>
        <end position="493"/>
    </location>
</feature>
<feature type="compositionally biased region" description="Basic and acidic residues" evidence="5">
    <location>
        <begin position="432"/>
        <end position="446"/>
    </location>
</feature>
<dbReference type="EMBL" id="MW348572">
    <property type="protein sequence ID" value="QRQ90276.1"/>
    <property type="molecule type" value="Genomic_DNA"/>
</dbReference>
<feature type="compositionally biased region" description="Low complexity" evidence="5">
    <location>
        <begin position="948"/>
        <end position="966"/>
    </location>
</feature>
<evidence type="ECO:0000256" key="1">
    <source>
        <dbReference type="ARBA" id="ARBA00004328"/>
    </source>
</evidence>